<dbReference type="Pfam" id="PF03137">
    <property type="entry name" value="OATP"/>
    <property type="match status" value="1"/>
</dbReference>
<dbReference type="InterPro" id="IPR004156">
    <property type="entry name" value="OATP"/>
</dbReference>
<name>A0A0K2UN44_LEPSM</name>
<feature type="transmembrane region" description="Helical" evidence="2">
    <location>
        <begin position="352"/>
        <end position="370"/>
    </location>
</feature>
<feature type="transmembrane region" description="Helical" evidence="2">
    <location>
        <begin position="92"/>
        <end position="114"/>
    </location>
</feature>
<keyword evidence="2" id="KW-0406">Ion transport</keyword>
<dbReference type="GO" id="GO:0016323">
    <property type="term" value="C:basolateral plasma membrane"/>
    <property type="evidence" value="ECO:0007669"/>
    <property type="project" value="TreeGrafter"/>
</dbReference>
<sequence>MKMISTLCGLGSWRPQVLQRFATRRMYIFIYCIIGVIHGMLFSYFSTILSTIEKKFGLKSQEIAWVYSGNEISQAFFLFALPFMGIIRKRTLFMGVSIILSGVGVTICGIPHFFEVEPSYPSLRHKNYLCLEESSPSTCLTDSPEDISLSSSKWLGICLIFFGIFLHGIGSSFYNSFGIPYIDDNSDKAKSPISLSFVFAAKMAGPFFGSVFASLFLKLNEYPEKNYEMLGFDEKDERWIGAWWLGFFILGPILIVVAPLLILFPEELPRSDGEKSNNKESEFAVETPETASEWWEHTKSLVSRLLTNKIYIFNLCSSIAFLFGFVGFITFLPKFITFNFRKSSSSSGLSSGATNFISSTIGIMTSGWVISRYKLKARSLAMWCVFSDVVGIFFFTAVVFIGCKSINFLPPCETDCYCTDSDFLPICSLNGAQQFVSPCYAGCTSSFLHDEGKTIYENCSCIDTLEFTDISNMSISKNIGGDGINGYCEDESCGSQFLIFISLMGIFGILGSSTRIPNLIISLRAIHPKDKASALTLSVSLLSLFAFLPATVVFGYIIDKTCAVWKTQECTNEEASCLVYDNSSMRLYSGIFMCVFILIQSVFDLLVWYYSKDLIVFDNQEEEELAEKKPHVVQNDSNTRVSQVEHL</sequence>
<dbReference type="EMBL" id="HACA01022099">
    <property type="protein sequence ID" value="CDW39460.1"/>
    <property type="molecule type" value="Transcribed_RNA"/>
</dbReference>
<dbReference type="CDD" id="cd17336">
    <property type="entry name" value="MFS_SLCO_OATP"/>
    <property type="match status" value="1"/>
</dbReference>
<feature type="transmembrane region" description="Helical" evidence="2">
    <location>
        <begin position="587"/>
        <end position="610"/>
    </location>
</feature>
<feature type="transmembrane region" description="Helical" evidence="2">
    <location>
        <begin position="195"/>
        <end position="219"/>
    </location>
</feature>
<feature type="transmembrane region" description="Helical" evidence="2">
    <location>
        <begin position="154"/>
        <end position="174"/>
    </location>
</feature>
<gene>
    <name evidence="3" type="primary">Dpse\GA24996</name>
</gene>
<dbReference type="OrthoDB" id="5062115at2759"/>
<feature type="transmembrane region" description="Helical" evidence="2">
    <location>
        <begin position="535"/>
        <end position="558"/>
    </location>
</feature>
<dbReference type="GO" id="GO:0015347">
    <property type="term" value="F:sodium-independent organic anion transmembrane transporter activity"/>
    <property type="evidence" value="ECO:0007669"/>
    <property type="project" value="TreeGrafter"/>
</dbReference>
<protein>
    <recommendedName>
        <fullName evidence="2">Solute carrier organic anion transporter family member</fullName>
    </recommendedName>
</protein>
<feature type="transmembrane region" description="Helical" evidence="2">
    <location>
        <begin position="64"/>
        <end position="85"/>
    </location>
</feature>
<reference evidence="3" key="1">
    <citation type="submission" date="2014-05" db="EMBL/GenBank/DDBJ databases">
        <authorList>
            <person name="Chronopoulou M."/>
        </authorList>
    </citation>
    <scope>NUCLEOTIDE SEQUENCE</scope>
    <source>
        <tissue evidence="3">Whole organism</tissue>
    </source>
</reference>
<dbReference type="Gene3D" id="1.20.1250.20">
    <property type="entry name" value="MFS general substrate transporter like domains"/>
    <property type="match status" value="1"/>
</dbReference>
<dbReference type="PANTHER" id="PTHR11388">
    <property type="entry name" value="ORGANIC ANION TRANSPORTER"/>
    <property type="match status" value="1"/>
</dbReference>
<dbReference type="InterPro" id="IPR036259">
    <property type="entry name" value="MFS_trans_sf"/>
</dbReference>
<feature type="transmembrane region" description="Helical" evidence="2">
    <location>
        <begin position="382"/>
        <end position="402"/>
    </location>
</feature>
<comment type="subcellular location">
    <subcellularLocation>
        <location evidence="2">Cell membrane</location>
        <topology evidence="2">Multi-pass membrane protein</topology>
    </subcellularLocation>
</comment>
<keyword evidence="1" id="KW-1015">Disulfide bond</keyword>
<feature type="transmembrane region" description="Helical" evidence="2">
    <location>
        <begin position="310"/>
        <end position="332"/>
    </location>
</feature>
<dbReference type="GO" id="GO:0043252">
    <property type="term" value="P:sodium-independent organic anion transport"/>
    <property type="evidence" value="ECO:0007669"/>
    <property type="project" value="TreeGrafter"/>
</dbReference>
<comment type="similarity">
    <text evidence="2">Belongs to the organo anion transporter (TC 2.A.60) family.</text>
</comment>
<keyword evidence="2" id="KW-1133">Transmembrane helix</keyword>
<proteinExistence type="inferred from homology"/>
<dbReference type="AlphaFoldDB" id="A0A0K2UN44"/>
<organism evidence="3">
    <name type="scientific">Lepeophtheirus salmonis</name>
    <name type="common">Salmon louse</name>
    <name type="synonym">Caligus salmonis</name>
    <dbReference type="NCBI Taxonomy" id="72036"/>
    <lineage>
        <taxon>Eukaryota</taxon>
        <taxon>Metazoa</taxon>
        <taxon>Ecdysozoa</taxon>
        <taxon>Arthropoda</taxon>
        <taxon>Crustacea</taxon>
        <taxon>Multicrustacea</taxon>
        <taxon>Hexanauplia</taxon>
        <taxon>Copepoda</taxon>
        <taxon>Siphonostomatoida</taxon>
        <taxon>Caligidae</taxon>
        <taxon>Lepeophtheirus</taxon>
    </lineage>
</organism>
<feature type="transmembrane region" description="Helical" evidence="2">
    <location>
        <begin position="239"/>
        <end position="264"/>
    </location>
</feature>
<dbReference type="GO" id="GO:0006811">
    <property type="term" value="P:monoatomic ion transport"/>
    <property type="evidence" value="ECO:0007669"/>
    <property type="project" value="UniProtKB-KW"/>
</dbReference>
<feature type="transmembrane region" description="Helical" evidence="2">
    <location>
        <begin position="28"/>
        <end position="52"/>
    </location>
</feature>
<dbReference type="NCBIfam" id="TIGR00805">
    <property type="entry name" value="oat"/>
    <property type="match status" value="1"/>
</dbReference>
<dbReference type="PANTHER" id="PTHR11388:SF76">
    <property type="entry name" value="SOLUTE CARRIER ORGANIC ANION TRANSPORTER FAMILY MEMBER"/>
    <property type="match status" value="1"/>
</dbReference>
<evidence type="ECO:0000313" key="3">
    <source>
        <dbReference type="EMBL" id="CDW39460.1"/>
    </source>
</evidence>
<evidence type="ECO:0000256" key="1">
    <source>
        <dbReference type="ARBA" id="ARBA00023157"/>
    </source>
</evidence>
<accession>A0A0K2UN44</accession>
<feature type="transmembrane region" description="Helical" evidence="2">
    <location>
        <begin position="497"/>
        <end position="514"/>
    </location>
</feature>
<dbReference type="SUPFAM" id="SSF103473">
    <property type="entry name" value="MFS general substrate transporter"/>
    <property type="match status" value="1"/>
</dbReference>
<evidence type="ECO:0000256" key="2">
    <source>
        <dbReference type="RuleBase" id="RU362056"/>
    </source>
</evidence>
<keyword evidence="2" id="KW-0812">Transmembrane</keyword>
<keyword evidence="2" id="KW-0813">Transport</keyword>
<keyword evidence="2" id="KW-0472">Membrane</keyword>